<dbReference type="EMBL" id="UYRT01085231">
    <property type="protein sequence ID" value="VDN29878.1"/>
    <property type="molecule type" value="Genomic_DNA"/>
</dbReference>
<protein>
    <submittedName>
        <fullName evidence="3">Secreted protein</fullName>
    </submittedName>
</protein>
<evidence type="ECO:0000313" key="3">
    <source>
        <dbReference type="WBParaSite" id="GPUH_0001749901-mRNA-1"/>
    </source>
</evidence>
<name>A0A183E936_9BILA</name>
<keyword evidence="2" id="KW-1185">Reference proteome</keyword>
<reference evidence="3" key="1">
    <citation type="submission" date="2016-06" db="UniProtKB">
        <authorList>
            <consortium name="WormBaseParasite"/>
        </authorList>
    </citation>
    <scope>IDENTIFICATION</scope>
</reference>
<dbReference type="AlphaFoldDB" id="A0A183E936"/>
<evidence type="ECO:0000313" key="2">
    <source>
        <dbReference type="Proteomes" id="UP000271098"/>
    </source>
</evidence>
<organism evidence="3">
    <name type="scientific">Gongylonema pulchrum</name>
    <dbReference type="NCBI Taxonomy" id="637853"/>
    <lineage>
        <taxon>Eukaryota</taxon>
        <taxon>Metazoa</taxon>
        <taxon>Ecdysozoa</taxon>
        <taxon>Nematoda</taxon>
        <taxon>Chromadorea</taxon>
        <taxon>Rhabditida</taxon>
        <taxon>Spirurina</taxon>
        <taxon>Spiruromorpha</taxon>
        <taxon>Spiruroidea</taxon>
        <taxon>Gongylonematidae</taxon>
        <taxon>Gongylonema</taxon>
    </lineage>
</organism>
<sequence>MCSTSCVRCERCPFIAVDCFVRERRKKGSDTIIESVSNASILCSFSCFKQRSQSGMPFDNFCLNTYF</sequence>
<reference evidence="1 2" key="2">
    <citation type="submission" date="2018-11" db="EMBL/GenBank/DDBJ databases">
        <authorList>
            <consortium name="Pathogen Informatics"/>
        </authorList>
    </citation>
    <scope>NUCLEOTIDE SEQUENCE [LARGE SCALE GENOMIC DNA]</scope>
</reference>
<dbReference type="WBParaSite" id="GPUH_0001749901-mRNA-1">
    <property type="protein sequence ID" value="GPUH_0001749901-mRNA-1"/>
    <property type="gene ID" value="GPUH_0001749901"/>
</dbReference>
<dbReference type="Proteomes" id="UP000271098">
    <property type="component" value="Unassembled WGS sequence"/>
</dbReference>
<evidence type="ECO:0000313" key="1">
    <source>
        <dbReference type="EMBL" id="VDN29878.1"/>
    </source>
</evidence>
<gene>
    <name evidence="1" type="ORF">GPUH_LOCUS17477</name>
</gene>
<accession>A0A183E936</accession>
<proteinExistence type="predicted"/>